<sequence length="90" mass="10050">MAPRLSDVVERHERTLDAPIHTAGRLIDEVTDPGGELWPSPPWWPLRLDRPLAVGARGGHGPVRYHVSAYDPGRRVRFDLDSVLGVRVIP</sequence>
<evidence type="ECO:0000313" key="1">
    <source>
        <dbReference type="EMBL" id="MBB5835838.1"/>
    </source>
</evidence>
<comment type="caution">
    <text evidence="1">The sequence shown here is derived from an EMBL/GenBank/DDBJ whole genome shotgun (WGS) entry which is preliminary data.</text>
</comment>
<gene>
    <name evidence="1" type="ORF">HDA39_002572</name>
</gene>
<accession>A0A7W9J5E2</accession>
<keyword evidence="2" id="KW-1185">Reference proteome</keyword>
<proteinExistence type="predicted"/>
<dbReference type="AlphaFoldDB" id="A0A7W9J5E2"/>
<dbReference type="Proteomes" id="UP000549971">
    <property type="component" value="Unassembled WGS sequence"/>
</dbReference>
<name>A0A7W9J5E2_9ACTN</name>
<reference evidence="1 2" key="1">
    <citation type="submission" date="2020-08" db="EMBL/GenBank/DDBJ databases">
        <title>Sequencing the genomes of 1000 actinobacteria strains.</title>
        <authorList>
            <person name="Klenk H.-P."/>
        </authorList>
    </citation>
    <scope>NUCLEOTIDE SEQUENCE [LARGE SCALE GENOMIC DNA]</scope>
    <source>
        <strain evidence="1 2">DSM 28967</strain>
    </source>
</reference>
<organism evidence="1 2">
    <name type="scientific">Kribbella italica</name>
    <dbReference type="NCBI Taxonomy" id="1540520"/>
    <lineage>
        <taxon>Bacteria</taxon>
        <taxon>Bacillati</taxon>
        <taxon>Actinomycetota</taxon>
        <taxon>Actinomycetes</taxon>
        <taxon>Propionibacteriales</taxon>
        <taxon>Kribbellaceae</taxon>
        <taxon>Kribbella</taxon>
    </lineage>
</organism>
<dbReference type="EMBL" id="JACHMY010000001">
    <property type="protein sequence ID" value="MBB5835838.1"/>
    <property type="molecule type" value="Genomic_DNA"/>
</dbReference>
<protein>
    <submittedName>
        <fullName evidence="1">Uncharacterized protein</fullName>
    </submittedName>
</protein>
<evidence type="ECO:0000313" key="2">
    <source>
        <dbReference type="Proteomes" id="UP000549971"/>
    </source>
</evidence>